<dbReference type="Proteomes" id="UP001186974">
    <property type="component" value="Unassembled WGS sequence"/>
</dbReference>
<accession>A0ACC3CS32</accession>
<protein>
    <submittedName>
        <fullName evidence="1">Uncharacterized protein</fullName>
    </submittedName>
</protein>
<name>A0ACC3CS32_9PEZI</name>
<proteinExistence type="predicted"/>
<comment type="caution">
    <text evidence="1">The sequence shown here is derived from an EMBL/GenBank/DDBJ whole genome shotgun (WGS) entry which is preliminary data.</text>
</comment>
<evidence type="ECO:0000313" key="1">
    <source>
        <dbReference type="EMBL" id="KAK3044062.1"/>
    </source>
</evidence>
<evidence type="ECO:0000313" key="2">
    <source>
        <dbReference type="Proteomes" id="UP001186974"/>
    </source>
</evidence>
<reference evidence="1" key="1">
    <citation type="submission" date="2024-09" db="EMBL/GenBank/DDBJ databases">
        <title>Black Yeasts Isolated from many extreme environments.</title>
        <authorList>
            <person name="Coleine C."/>
            <person name="Stajich J.E."/>
            <person name="Selbmann L."/>
        </authorList>
    </citation>
    <scope>NUCLEOTIDE SEQUENCE</scope>
    <source>
        <strain evidence="1">CCFEE 5737</strain>
    </source>
</reference>
<organism evidence="1 2">
    <name type="scientific">Coniosporium uncinatum</name>
    <dbReference type="NCBI Taxonomy" id="93489"/>
    <lineage>
        <taxon>Eukaryota</taxon>
        <taxon>Fungi</taxon>
        <taxon>Dikarya</taxon>
        <taxon>Ascomycota</taxon>
        <taxon>Pezizomycotina</taxon>
        <taxon>Dothideomycetes</taxon>
        <taxon>Dothideomycetes incertae sedis</taxon>
        <taxon>Coniosporium</taxon>
    </lineage>
</organism>
<feature type="non-terminal residue" evidence="1">
    <location>
        <position position="292"/>
    </location>
</feature>
<dbReference type="EMBL" id="JAWDJW010012477">
    <property type="protein sequence ID" value="KAK3044062.1"/>
    <property type="molecule type" value="Genomic_DNA"/>
</dbReference>
<keyword evidence="2" id="KW-1185">Reference proteome</keyword>
<gene>
    <name evidence="1" type="ORF">LTS18_002273</name>
</gene>
<sequence>MSGVGANPDVLASYIQQLRTTVANTAASGKPVGHVDTWTAWVNGSNNAVIDACDFIGMDAYPYFQTTIANSIEVSNATFYDAYDATVGAVNGKPVWVTETGWPVSGPTLNQAVASVANAKTYWDQTGCSLFGNINTWWYTLQDAAPDVPSPSFGIVGSTLSTTPLFDLTCPAGTSGDVPVSASRSIASSSVASATAASSVPASAAGNQGSTVTPVPGPGLDTASAGQASSAAQPPANSPAAPVGSATPIQQISDGQIQASGSAAASAPAGNNGAAPATSNNAGAAPAASSNA</sequence>